<reference evidence="1" key="2">
    <citation type="submission" date="2014-03" db="EMBL/GenBank/DDBJ databases">
        <title>Candidatus Competibacter-lineage genomes retrieved from metagenomes reveal functional metabolic diversity.</title>
        <authorList>
            <person name="McIlroy S.J."/>
            <person name="Albertsen M."/>
            <person name="Andresen E.K."/>
            <person name="Saunders A.M."/>
            <person name="Kristiansen R."/>
            <person name="Stokholm-Bjerregaard M."/>
            <person name="Nielsen K.L."/>
            <person name="Nielsen P.H."/>
        </authorList>
    </citation>
    <scope>NUCLEOTIDE SEQUENCE</scope>
    <source>
        <strain evidence="1">Run_A_D11</strain>
    </source>
</reference>
<accession>W6M4I3</accession>
<gene>
    <name evidence="1" type="ORF">BN873_150322</name>
</gene>
<organism evidence="1 2">
    <name type="scientific">Candidatus Competibacter denitrificans Run_A_D11</name>
    <dbReference type="NCBI Taxonomy" id="1400863"/>
    <lineage>
        <taxon>Bacteria</taxon>
        <taxon>Pseudomonadati</taxon>
        <taxon>Pseudomonadota</taxon>
        <taxon>Gammaproteobacteria</taxon>
        <taxon>Candidatus Competibacteraceae</taxon>
        <taxon>Candidatus Competibacter</taxon>
    </lineage>
</organism>
<keyword evidence="2" id="KW-1185">Reference proteome</keyword>
<name>W6M4I3_9GAMM</name>
<evidence type="ECO:0000313" key="2">
    <source>
        <dbReference type="Proteomes" id="UP000035760"/>
    </source>
</evidence>
<reference evidence="1" key="1">
    <citation type="submission" date="2013-07" db="EMBL/GenBank/DDBJ databases">
        <authorList>
            <person name="McIlroy S."/>
        </authorList>
    </citation>
    <scope>NUCLEOTIDE SEQUENCE [LARGE SCALE GENOMIC DNA]</scope>
    <source>
        <strain evidence="1">Run_A_D11</strain>
    </source>
</reference>
<evidence type="ECO:0000313" key="1">
    <source>
        <dbReference type="EMBL" id="CDI01534.1"/>
    </source>
</evidence>
<proteinExistence type="predicted"/>
<protein>
    <submittedName>
        <fullName evidence="1">Uncharacterized protein</fullName>
    </submittedName>
</protein>
<dbReference type="AlphaFoldDB" id="W6M4I3"/>
<dbReference type="EMBL" id="CBTJ020000020">
    <property type="protein sequence ID" value="CDI01534.1"/>
    <property type="molecule type" value="Genomic_DNA"/>
</dbReference>
<sequence>MLLKNLNLVSIDYMYGSKNHSFISH</sequence>
<comment type="caution">
    <text evidence="1">The sequence shown here is derived from an EMBL/GenBank/DDBJ whole genome shotgun (WGS) entry which is preliminary data.</text>
</comment>
<dbReference type="Proteomes" id="UP000035760">
    <property type="component" value="Unassembled WGS sequence"/>
</dbReference>
<dbReference type="STRING" id="1400863.BN873_150322"/>